<evidence type="ECO:0000259" key="1">
    <source>
        <dbReference type="Pfam" id="PF00586"/>
    </source>
</evidence>
<dbReference type="AlphaFoldDB" id="X0RWG9"/>
<dbReference type="Gene3D" id="3.30.1330.10">
    <property type="entry name" value="PurM-like, N-terminal domain"/>
    <property type="match status" value="1"/>
</dbReference>
<name>X0RWG9_9ZZZZ</name>
<dbReference type="PANTHER" id="PTHR30270:SF0">
    <property type="entry name" value="THIAMINE-MONOPHOSPHATE KINASE"/>
    <property type="match status" value="1"/>
</dbReference>
<comment type="caution">
    <text evidence="2">The sequence shown here is derived from an EMBL/GenBank/DDBJ whole genome shotgun (WGS) entry which is preliminary data.</text>
</comment>
<dbReference type="PANTHER" id="PTHR30270">
    <property type="entry name" value="THIAMINE-MONOPHOSPHATE KINASE"/>
    <property type="match status" value="1"/>
</dbReference>
<dbReference type="InterPro" id="IPR036921">
    <property type="entry name" value="PurM-like_N_sf"/>
</dbReference>
<dbReference type="GO" id="GO:0009030">
    <property type="term" value="F:thiamine-phosphate kinase activity"/>
    <property type="evidence" value="ECO:0007669"/>
    <property type="project" value="InterPro"/>
</dbReference>
<protein>
    <recommendedName>
        <fullName evidence="1">PurM-like N-terminal domain-containing protein</fullName>
    </recommendedName>
</protein>
<dbReference type="CDD" id="cd02194">
    <property type="entry name" value="ThiL"/>
    <property type="match status" value="1"/>
</dbReference>
<evidence type="ECO:0000313" key="2">
    <source>
        <dbReference type="EMBL" id="GAF73138.1"/>
    </source>
</evidence>
<sequence>MASDRIDSEEALIDEFLAPLAAGFPGAFGLADDCAVIAPGAGEELVVTTDAVVAGVHFFADEDPGAIAWKALAVNVSDLIAKGAAPLAYVMTLALPEAPERGWFTAFSNGLRRAQEAFGCTLAGGDTDRTPNELSVSITAFGTIPAGAIVRRSCARPGDHVYVSGTIGDATLGLKQRRDASLGLR</sequence>
<dbReference type="GO" id="GO:0009228">
    <property type="term" value="P:thiamine biosynthetic process"/>
    <property type="evidence" value="ECO:0007669"/>
    <property type="project" value="InterPro"/>
</dbReference>
<gene>
    <name evidence="2" type="ORF">S01H1_05389</name>
</gene>
<dbReference type="InterPro" id="IPR016188">
    <property type="entry name" value="PurM-like_N"/>
</dbReference>
<accession>X0RWG9</accession>
<feature type="non-terminal residue" evidence="2">
    <location>
        <position position="185"/>
    </location>
</feature>
<organism evidence="2">
    <name type="scientific">marine sediment metagenome</name>
    <dbReference type="NCBI Taxonomy" id="412755"/>
    <lineage>
        <taxon>unclassified sequences</taxon>
        <taxon>metagenomes</taxon>
        <taxon>ecological metagenomes</taxon>
    </lineage>
</organism>
<dbReference type="Pfam" id="PF00586">
    <property type="entry name" value="AIRS"/>
    <property type="match status" value="1"/>
</dbReference>
<dbReference type="SUPFAM" id="SSF55326">
    <property type="entry name" value="PurM N-terminal domain-like"/>
    <property type="match status" value="1"/>
</dbReference>
<proteinExistence type="predicted"/>
<dbReference type="InterPro" id="IPR006283">
    <property type="entry name" value="ThiL-like"/>
</dbReference>
<dbReference type="EMBL" id="BARS01002809">
    <property type="protein sequence ID" value="GAF73138.1"/>
    <property type="molecule type" value="Genomic_DNA"/>
</dbReference>
<reference evidence="2" key="1">
    <citation type="journal article" date="2014" name="Front. Microbiol.">
        <title>High frequency of phylogenetically diverse reductive dehalogenase-homologous genes in deep subseafloor sedimentary metagenomes.</title>
        <authorList>
            <person name="Kawai M."/>
            <person name="Futagami T."/>
            <person name="Toyoda A."/>
            <person name="Takaki Y."/>
            <person name="Nishi S."/>
            <person name="Hori S."/>
            <person name="Arai W."/>
            <person name="Tsubouchi T."/>
            <person name="Morono Y."/>
            <person name="Uchiyama I."/>
            <person name="Ito T."/>
            <person name="Fujiyama A."/>
            <person name="Inagaki F."/>
            <person name="Takami H."/>
        </authorList>
    </citation>
    <scope>NUCLEOTIDE SEQUENCE</scope>
    <source>
        <strain evidence="2">Expedition CK06-06</strain>
    </source>
</reference>
<feature type="domain" description="PurM-like N-terminal" evidence="1">
    <location>
        <begin position="32"/>
        <end position="144"/>
    </location>
</feature>